<evidence type="ECO:0000256" key="2">
    <source>
        <dbReference type="SAM" id="Phobius"/>
    </source>
</evidence>
<dbReference type="EMBL" id="GL349474">
    <property type="protein sequence ID" value="KNC52631.1"/>
    <property type="molecule type" value="Genomic_DNA"/>
</dbReference>
<feature type="transmembrane region" description="Helical" evidence="2">
    <location>
        <begin position="619"/>
        <end position="637"/>
    </location>
</feature>
<feature type="transmembrane region" description="Helical" evidence="2">
    <location>
        <begin position="643"/>
        <end position="668"/>
    </location>
</feature>
<feature type="compositionally biased region" description="Low complexity" evidence="1">
    <location>
        <begin position="688"/>
        <end position="697"/>
    </location>
</feature>
<feature type="compositionally biased region" description="Low complexity" evidence="1">
    <location>
        <begin position="706"/>
        <end position="715"/>
    </location>
</feature>
<dbReference type="GeneID" id="25570086"/>
<feature type="compositionally biased region" description="Basic residues" evidence="1">
    <location>
        <begin position="855"/>
        <end position="884"/>
    </location>
</feature>
<keyword evidence="2" id="KW-1133">Transmembrane helix</keyword>
<dbReference type="OrthoDB" id="538624at2759"/>
<feature type="transmembrane region" description="Helical" evidence="2">
    <location>
        <begin position="347"/>
        <end position="369"/>
    </location>
</feature>
<proteinExistence type="predicted"/>
<feature type="compositionally biased region" description="Pro residues" evidence="1">
    <location>
        <begin position="11"/>
        <end position="42"/>
    </location>
</feature>
<evidence type="ECO:0000313" key="3">
    <source>
        <dbReference type="EMBL" id="KNC52631.1"/>
    </source>
</evidence>
<keyword evidence="2" id="KW-0812">Transmembrane</keyword>
<evidence type="ECO:0000313" key="4">
    <source>
        <dbReference type="Proteomes" id="UP000054408"/>
    </source>
</evidence>
<dbReference type="Proteomes" id="UP000054408">
    <property type="component" value="Unassembled WGS sequence"/>
</dbReference>
<evidence type="ECO:0000256" key="1">
    <source>
        <dbReference type="SAM" id="MobiDB-lite"/>
    </source>
</evidence>
<evidence type="ECO:0008006" key="5">
    <source>
        <dbReference type="Google" id="ProtNLM"/>
    </source>
</evidence>
<feature type="compositionally biased region" description="Polar residues" evidence="1">
    <location>
        <begin position="823"/>
        <end position="849"/>
    </location>
</feature>
<feature type="compositionally biased region" description="Basic residues" evidence="1">
    <location>
        <begin position="766"/>
        <end position="780"/>
    </location>
</feature>
<dbReference type="PANTHER" id="PTHR48125:SF12">
    <property type="entry name" value="AT HOOK TRANSCRIPTION FACTOR FAMILY-RELATED"/>
    <property type="match status" value="1"/>
</dbReference>
<name>A0A0L0DKR8_THETB</name>
<dbReference type="AlphaFoldDB" id="A0A0L0DKR8"/>
<protein>
    <recommendedName>
        <fullName evidence="5">TRP C-terminal domain-containing protein</fullName>
    </recommendedName>
</protein>
<dbReference type="PANTHER" id="PTHR48125">
    <property type="entry name" value="LP07818P1"/>
    <property type="match status" value="1"/>
</dbReference>
<reference evidence="3 4" key="1">
    <citation type="submission" date="2010-05" db="EMBL/GenBank/DDBJ databases">
        <title>The Genome Sequence of Thecamonas trahens ATCC 50062.</title>
        <authorList>
            <consortium name="The Broad Institute Genome Sequencing Platform"/>
            <person name="Russ C."/>
            <person name="Cuomo C."/>
            <person name="Shea T."/>
            <person name="Young S.K."/>
            <person name="Zeng Q."/>
            <person name="Koehrsen M."/>
            <person name="Haas B."/>
            <person name="Borodovsky M."/>
            <person name="Guigo R."/>
            <person name="Alvarado L."/>
            <person name="Berlin A."/>
            <person name="Bochicchio J."/>
            <person name="Borenstein D."/>
            <person name="Chapman S."/>
            <person name="Chen Z."/>
            <person name="Freedman E."/>
            <person name="Gellesch M."/>
            <person name="Goldberg J."/>
            <person name="Griggs A."/>
            <person name="Gujja S."/>
            <person name="Heilman E."/>
            <person name="Heiman D."/>
            <person name="Hepburn T."/>
            <person name="Howarth C."/>
            <person name="Jen D."/>
            <person name="Larson L."/>
            <person name="Mehta T."/>
            <person name="Park D."/>
            <person name="Pearson M."/>
            <person name="Roberts A."/>
            <person name="Saif S."/>
            <person name="Shenoy N."/>
            <person name="Sisk P."/>
            <person name="Stolte C."/>
            <person name="Sykes S."/>
            <person name="Thomson T."/>
            <person name="Walk T."/>
            <person name="White J."/>
            <person name="Yandava C."/>
            <person name="Burger G."/>
            <person name="Gray M.W."/>
            <person name="Holland P.W.H."/>
            <person name="King N."/>
            <person name="Lang F.B.F."/>
            <person name="Roger A.J."/>
            <person name="Ruiz-Trillo I."/>
            <person name="Lander E."/>
            <person name="Nusbaum C."/>
        </authorList>
    </citation>
    <scope>NUCLEOTIDE SEQUENCE [LARGE SCALE GENOMIC DNA]</scope>
    <source>
        <strain evidence="3 4">ATCC 50062</strain>
    </source>
</reference>
<keyword evidence="4" id="KW-1185">Reference proteome</keyword>
<feature type="region of interest" description="Disordered" evidence="1">
    <location>
        <begin position="1"/>
        <end position="43"/>
    </location>
</feature>
<accession>A0A0L0DKR8</accession>
<feature type="region of interest" description="Disordered" evidence="1">
    <location>
        <begin position="679"/>
        <end position="740"/>
    </location>
</feature>
<feature type="region of interest" description="Disordered" evidence="1">
    <location>
        <begin position="756"/>
        <end position="884"/>
    </location>
</feature>
<sequence>MRSGPNCVVAPSPPPSPPPSLSPPPSPSPPPPSSPPPPPPQLPETIIATPYELFPSTVPLAGGVAVAISHPRLGAQTLALAIETRMGPIFEAEAQALVWVELVTSASGLFVAPPSNRTGYGEVRVLNGTGDVVLGGIYYDGSGCSDSGTVLYKGQCRSCASFTGAYCPGGPRFWPKRGYWSFNEAEPPSECYHRDACPGSLGEIAGYPPLVLASGARDTQVCADGYQGEFCSSCEADYFVESGVCTACGSSASVRAELAVVAIVACGMFVIVIFGLLFLSAASLVNVVSGVIAVQQLVLVARMGLLQLSSSTSVSWLALVLRVASIINFEVEVIKPGCTVGAISFPVFYGGLVVFVVGIGALFVAVVAVRSWLRPTKAASSVNAQRAFDLAWMPGEDETMDASTPMLSVSAGELTTPSPEVDADNAEARIAVLESTVVSDALGVEAANARGMFAARATHAVIILVAMTYLQVALRTAQVLHCGWSGDGKLRLVVQRSLVCYQGRHAVAAALGWLVGIFVLLGFPIFVIVRGIQAQKQLVSASVAVAVMIHESIGFVIRSLRLRFLWFRALHFVTVLVFVAETVVIHRQDVRIVTIVCNFGVSMALVALLDPFRDRMHTMFSVVSGMASSVVMLVFLYRYNRTLFGLTAVVQVVAMGVVVTALAYHIYLKKWKQARAKRKIETDASPKSSWQTSSGSESGHGCDPRSSLGSSSSSSPDTDTCPHLPPPQSVYVSTSKKAPSPLNGTIAELLELSVSEEDHPEEPKATGRHARPPRPSMRRGGRSEQDLRYGAESGSPSPQGARRRNARVAARTGTASPRDQHISDQNQRASTNSLLSPQGSGEISSSGALTSPRSRTGRVRRSRRSPRARSKISPHRSITRGRDQ</sequence>
<keyword evidence="2" id="KW-0472">Membrane</keyword>
<organism evidence="3 4">
    <name type="scientific">Thecamonas trahens ATCC 50062</name>
    <dbReference type="NCBI Taxonomy" id="461836"/>
    <lineage>
        <taxon>Eukaryota</taxon>
        <taxon>Apusozoa</taxon>
        <taxon>Apusomonadida</taxon>
        <taxon>Apusomonadidae</taxon>
        <taxon>Thecamonas</taxon>
    </lineage>
</organism>
<feature type="transmembrane region" description="Helical" evidence="2">
    <location>
        <begin position="260"/>
        <end position="293"/>
    </location>
</feature>
<feature type="transmembrane region" description="Helical" evidence="2">
    <location>
        <begin position="569"/>
        <end position="586"/>
    </location>
</feature>
<feature type="transmembrane region" description="Helical" evidence="2">
    <location>
        <begin position="506"/>
        <end position="532"/>
    </location>
</feature>
<feature type="transmembrane region" description="Helical" evidence="2">
    <location>
        <begin position="538"/>
        <end position="557"/>
    </location>
</feature>
<feature type="transmembrane region" description="Helical" evidence="2">
    <location>
        <begin position="592"/>
        <end position="612"/>
    </location>
</feature>
<dbReference type="RefSeq" id="XP_013755247.1">
    <property type="nucleotide sequence ID" value="XM_013899793.1"/>
</dbReference>
<gene>
    <name evidence="3" type="ORF">AMSG_12171</name>
</gene>